<proteinExistence type="predicted"/>
<evidence type="ECO:0000313" key="2">
    <source>
        <dbReference type="EMBL" id="CAB4535991.1"/>
    </source>
</evidence>
<dbReference type="EMBL" id="CAEZSO010000015">
    <property type="protein sequence ID" value="CAB4535991.1"/>
    <property type="molecule type" value="Genomic_DNA"/>
</dbReference>
<name>A0A6J6BAE1_9ZZZZ</name>
<dbReference type="AlphaFoldDB" id="A0A6J6BAE1"/>
<keyword evidence="1" id="KW-0812">Transmembrane</keyword>
<organism evidence="2">
    <name type="scientific">freshwater metagenome</name>
    <dbReference type="NCBI Taxonomy" id="449393"/>
    <lineage>
        <taxon>unclassified sequences</taxon>
        <taxon>metagenomes</taxon>
        <taxon>ecological metagenomes</taxon>
    </lineage>
</organism>
<feature type="transmembrane region" description="Helical" evidence="1">
    <location>
        <begin position="116"/>
        <end position="138"/>
    </location>
</feature>
<evidence type="ECO:0000256" key="1">
    <source>
        <dbReference type="SAM" id="Phobius"/>
    </source>
</evidence>
<feature type="transmembrane region" description="Helical" evidence="1">
    <location>
        <begin position="158"/>
        <end position="180"/>
    </location>
</feature>
<sequence length="193" mass="21208">MISRISLGLYRVCNGWVAALATLIFFVFSGTWLPSQGKAADVYTNGFPAPDTTFTYYTAADLQTWFAGYGATGRADYVQARYTFDLAWPLVYTFFLVAVLSWLLPKVTGLTSRWRMLNALPLLVLACDYIENIMGGILANSFPASNPLLANTMAFFTLTKWVFITVAFVAVVVAGIAALVKRFSKDKGELAHG</sequence>
<keyword evidence="1" id="KW-1133">Transmembrane helix</keyword>
<feature type="transmembrane region" description="Helical" evidence="1">
    <location>
        <begin position="86"/>
        <end position="104"/>
    </location>
</feature>
<protein>
    <submittedName>
        <fullName evidence="2">Unannotated protein</fullName>
    </submittedName>
</protein>
<reference evidence="2" key="1">
    <citation type="submission" date="2020-05" db="EMBL/GenBank/DDBJ databases">
        <authorList>
            <person name="Chiriac C."/>
            <person name="Salcher M."/>
            <person name="Ghai R."/>
            <person name="Kavagutti S V."/>
        </authorList>
    </citation>
    <scope>NUCLEOTIDE SEQUENCE</scope>
</reference>
<feature type="transmembrane region" description="Helical" evidence="1">
    <location>
        <begin position="12"/>
        <end position="33"/>
    </location>
</feature>
<accession>A0A6J6BAE1</accession>
<gene>
    <name evidence="2" type="ORF">UFOPK1446_00142</name>
</gene>
<keyword evidence="1" id="KW-0472">Membrane</keyword>